<feature type="transmembrane region" description="Helical" evidence="1">
    <location>
        <begin position="223"/>
        <end position="242"/>
    </location>
</feature>
<evidence type="ECO:0000313" key="2">
    <source>
        <dbReference type="EMBL" id="MBB3838628.1"/>
    </source>
</evidence>
<feature type="transmembrane region" description="Helical" evidence="1">
    <location>
        <begin position="192"/>
        <end position="211"/>
    </location>
</feature>
<keyword evidence="3" id="KW-1185">Reference proteome</keyword>
<dbReference type="EMBL" id="JACIBY010000005">
    <property type="protein sequence ID" value="MBB3838628.1"/>
    <property type="molecule type" value="Genomic_DNA"/>
</dbReference>
<keyword evidence="1" id="KW-0472">Membrane</keyword>
<proteinExistence type="predicted"/>
<name>A0A7W5ZKM9_9BACT</name>
<gene>
    <name evidence="2" type="ORF">FHS57_002634</name>
</gene>
<sequence>MLTIGITGHRGLHQKDNVREALRQVLAYYQAQETEIEALSALAVGADTLFAQEARRLGLPLRVLLPFAQAEYEKDFIKSGNLTELHLLLNTATEVQTVSATPTNEAERDAAYLACGQRLVQKADVLVAVWDGLPARGVGGTGAVVAYAQEQGKEIQYIKALRDDQTPKEEAAVLLGELDGQAIKYKSIFERVWIRGLVAGWLAVVFFAVGIAFKDTLHHQHHLLYALAVLEVLGVLVSWVLLEKFAKQRKVRFFTHRRDAEFLRSLVEFQKAGVAIPKLAKPQYQVSEMMRQQEAKMMANLPQKLNLAHAKRLVWSLAAGQIAYHQDTRIPRLHGHEHTVELLLKVIKWSFFGLVGVKFLLETAHHFHLHLPFEVTQWMPCLNFFVIVLPPSYAALEGVKYFGAWKQDIRTSKEIVARLTSIQKQVLDCKTEQILQVHTATLREILDYENGLWALQYELKEVESKA</sequence>
<dbReference type="SUPFAM" id="SSF102405">
    <property type="entry name" value="MCP/YpsA-like"/>
    <property type="match status" value="1"/>
</dbReference>
<comment type="caution">
    <text evidence="2">The sequence shown here is derived from an EMBL/GenBank/DDBJ whole genome shotgun (WGS) entry which is preliminary data.</text>
</comment>
<dbReference type="Proteomes" id="UP000541352">
    <property type="component" value="Unassembled WGS sequence"/>
</dbReference>
<evidence type="ECO:0000256" key="1">
    <source>
        <dbReference type="SAM" id="Phobius"/>
    </source>
</evidence>
<dbReference type="AlphaFoldDB" id="A0A7W5ZKM9"/>
<evidence type="ECO:0008006" key="4">
    <source>
        <dbReference type="Google" id="ProtNLM"/>
    </source>
</evidence>
<organism evidence="2 3">
    <name type="scientific">Runella defluvii</name>
    <dbReference type="NCBI Taxonomy" id="370973"/>
    <lineage>
        <taxon>Bacteria</taxon>
        <taxon>Pseudomonadati</taxon>
        <taxon>Bacteroidota</taxon>
        <taxon>Cytophagia</taxon>
        <taxon>Cytophagales</taxon>
        <taxon>Spirosomataceae</taxon>
        <taxon>Runella</taxon>
    </lineage>
</organism>
<dbReference type="RefSeq" id="WP_183974259.1">
    <property type="nucleotide sequence ID" value="NZ_JACIBY010000005.1"/>
</dbReference>
<evidence type="ECO:0000313" key="3">
    <source>
        <dbReference type="Proteomes" id="UP000541352"/>
    </source>
</evidence>
<reference evidence="2 3" key="1">
    <citation type="submission" date="2020-08" db="EMBL/GenBank/DDBJ databases">
        <title>Genomic Encyclopedia of Type Strains, Phase IV (KMG-IV): sequencing the most valuable type-strain genomes for metagenomic binning, comparative biology and taxonomic classification.</title>
        <authorList>
            <person name="Goeker M."/>
        </authorList>
    </citation>
    <scope>NUCLEOTIDE SEQUENCE [LARGE SCALE GENOMIC DNA]</scope>
    <source>
        <strain evidence="2 3">DSM 17976</strain>
    </source>
</reference>
<keyword evidence="1" id="KW-0812">Transmembrane</keyword>
<protein>
    <recommendedName>
        <fullName evidence="4">SMODS and SLOG-associating 2TM effector domain-containing protein</fullName>
    </recommendedName>
</protein>
<accession>A0A7W5ZKM9</accession>
<keyword evidence="1" id="KW-1133">Transmembrane helix</keyword>
<dbReference type="Gene3D" id="3.40.50.450">
    <property type="match status" value="1"/>
</dbReference>